<accession>A0A1F6AQB3</accession>
<feature type="transmembrane region" description="Helical" evidence="8">
    <location>
        <begin position="241"/>
        <end position="262"/>
    </location>
</feature>
<feature type="transmembrane region" description="Helical" evidence="8">
    <location>
        <begin position="373"/>
        <end position="391"/>
    </location>
</feature>
<dbReference type="GO" id="GO:0005886">
    <property type="term" value="C:plasma membrane"/>
    <property type="evidence" value="ECO:0007669"/>
    <property type="project" value="UniProtKB-SubCell"/>
</dbReference>
<evidence type="ECO:0000256" key="7">
    <source>
        <dbReference type="ARBA" id="ARBA00023136"/>
    </source>
</evidence>
<feature type="transmembrane region" description="Helical" evidence="8">
    <location>
        <begin position="301"/>
        <end position="324"/>
    </location>
</feature>
<dbReference type="EMBL" id="MFJR01000007">
    <property type="protein sequence ID" value="OGG26858.1"/>
    <property type="molecule type" value="Genomic_DNA"/>
</dbReference>
<keyword evidence="5 8" id="KW-0812">Transmembrane</keyword>
<feature type="transmembrane region" description="Helical" evidence="8">
    <location>
        <begin position="31"/>
        <end position="56"/>
    </location>
</feature>
<dbReference type="InterPro" id="IPR050297">
    <property type="entry name" value="LipidA_mod_glycosyltrf_83"/>
</dbReference>
<comment type="caution">
    <text evidence="9">The sequence shown here is derived from an EMBL/GenBank/DDBJ whole genome shotgun (WGS) entry which is preliminary data.</text>
</comment>
<organism evidence="9 10">
    <name type="scientific">Candidatus Gottesmanbacteria bacterium RIFCSPLOWO2_01_FULL_39_12b</name>
    <dbReference type="NCBI Taxonomy" id="1798388"/>
    <lineage>
        <taxon>Bacteria</taxon>
        <taxon>Candidatus Gottesmaniibacteriota</taxon>
    </lineage>
</organism>
<name>A0A1F6AQB3_9BACT</name>
<feature type="transmembrane region" description="Helical" evidence="8">
    <location>
        <begin position="167"/>
        <end position="184"/>
    </location>
</feature>
<dbReference type="GO" id="GO:0016763">
    <property type="term" value="F:pentosyltransferase activity"/>
    <property type="evidence" value="ECO:0007669"/>
    <property type="project" value="TreeGrafter"/>
</dbReference>
<evidence type="ECO:0000313" key="10">
    <source>
        <dbReference type="Proteomes" id="UP000176609"/>
    </source>
</evidence>
<dbReference type="PANTHER" id="PTHR33908">
    <property type="entry name" value="MANNOSYLTRANSFERASE YKCB-RELATED"/>
    <property type="match status" value="1"/>
</dbReference>
<keyword evidence="4" id="KW-0808">Transferase</keyword>
<evidence type="ECO:0000256" key="1">
    <source>
        <dbReference type="ARBA" id="ARBA00004651"/>
    </source>
</evidence>
<dbReference type="GO" id="GO:0009103">
    <property type="term" value="P:lipopolysaccharide biosynthetic process"/>
    <property type="evidence" value="ECO:0007669"/>
    <property type="project" value="UniProtKB-ARBA"/>
</dbReference>
<dbReference type="AlphaFoldDB" id="A0A1F6AQB3"/>
<evidence type="ECO:0000256" key="3">
    <source>
        <dbReference type="ARBA" id="ARBA00022676"/>
    </source>
</evidence>
<evidence type="ECO:0000313" key="9">
    <source>
        <dbReference type="EMBL" id="OGG26858.1"/>
    </source>
</evidence>
<keyword evidence="3" id="KW-0328">Glycosyltransferase</keyword>
<evidence type="ECO:0000256" key="5">
    <source>
        <dbReference type="ARBA" id="ARBA00022692"/>
    </source>
</evidence>
<proteinExistence type="predicted"/>
<keyword evidence="2" id="KW-1003">Cell membrane</keyword>
<dbReference type="PANTHER" id="PTHR33908:SF11">
    <property type="entry name" value="MEMBRANE PROTEIN"/>
    <property type="match status" value="1"/>
</dbReference>
<keyword evidence="7 8" id="KW-0472">Membrane</keyword>
<protein>
    <submittedName>
        <fullName evidence="9">Uncharacterized protein</fullName>
    </submittedName>
</protein>
<evidence type="ECO:0000256" key="8">
    <source>
        <dbReference type="SAM" id="Phobius"/>
    </source>
</evidence>
<feature type="transmembrane region" description="Helical" evidence="8">
    <location>
        <begin position="144"/>
        <end position="161"/>
    </location>
</feature>
<feature type="transmembrane region" description="Helical" evidence="8">
    <location>
        <begin position="213"/>
        <end position="229"/>
    </location>
</feature>
<gene>
    <name evidence="9" type="ORF">A2960_01705</name>
</gene>
<dbReference type="Proteomes" id="UP000176609">
    <property type="component" value="Unassembled WGS sequence"/>
</dbReference>
<evidence type="ECO:0000256" key="4">
    <source>
        <dbReference type="ARBA" id="ARBA00022679"/>
    </source>
</evidence>
<feature type="transmembrane region" description="Helical" evidence="8">
    <location>
        <begin position="109"/>
        <end position="132"/>
    </location>
</feature>
<feature type="transmembrane region" description="Helical" evidence="8">
    <location>
        <begin position="191"/>
        <end position="207"/>
    </location>
</feature>
<evidence type="ECO:0000256" key="2">
    <source>
        <dbReference type="ARBA" id="ARBA00022475"/>
    </source>
</evidence>
<sequence>MNGVNQNQLKVSPGAVEITIGRITLEKISTWFASLNVMAIVAFFASVLSGFFWIYFSSRGYNLTYNDAMSHLDIARRVVEGVKPGLAQLGSVWLPLPHILMLPTIWNDFFWHSGLSGGIPSMISYVLACIFTYKSIRLLGGTEFGALIGTAVVALNTNFLYLQTTALTEPLFLGTFILATYYLIRWAKTQDILSLVIAAFFILLTGLTRYDGWFLLVFALFAVFLSTYFKNGWKKAEGTTVLFGTLASLGVIVWFVWNLVIFGNPLYFATSEFSAGAQQERMYAAGVLLTKGDILFSLKTYFFSMIDNIGVYIFFFGLIGWVYFMVKNKNIYLRAAGAVLLAPMVFNILSLYLGQSALFLPETMGNSWFNVRYGIVVLPWAAICIGFLVSTRNLLVKILIPAIILLEIGLSFSSHYSITIVDGLVGASQKNVTLIGSEINQYAGKDNGLILASVASHDAILFSSGLPMRRFIHEGTGKLWMDSLQNPDQYAQYIIMRSGDGSDSVSRAMMKLESFPIKYRMVYKGDFADFYERISFPPQQ</sequence>
<evidence type="ECO:0000256" key="6">
    <source>
        <dbReference type="ARBA" id="ARBA00022989"/>
    </source>
</evidence>
<reference evidence="9 10" key="1">
    <citation type="journal article" date="2016" name="Nat. Commun.">
        <title>Thousands of microbial genomes shed light on interconnected biogeochemical processes in an aquifer system.</title>
        <authorList>
            <person name="Anantharaman K."/>
            <person name="Brown C.T."/>
            <person name="Hug L.A."/>
            <person name="Sharon I."/>
            <person name="Castelle C.J."/>
            <person name="Probst A.J."/>
            <person name="Thomas B.C."/>
            <person name="Singh A."/>
            <person name="Wilkins M.J."/>
            <person name="Karaoz U."/>
            <person name="Brodie E.L."/>
            <person name="Williams K.H."/>
            <person name="Hubbard S.S."/>
            <person name="Banfield J.F."/>
        </authorList>
    </citation>
    <scope>NUCLEOTIDE SEQUENCE [LARGE SCALE GENOMIC DNA]</scope>
</reference>
<feature type="transmembrane region" description="Helical" evidence="8">
    <location>
        <begin position="331"/>
        <end position="353"/>
    </location>
</feature>
<comment type="subcellular location">
    <subcellularLocation>
        <location evidence="1">Cell membrane</location>
        <topology evidence="1">Multi-pass membrane protein</topology>
    </subcellularLocation>
</comment>
<keyword evidence="6 8" id="KW-1133">Transmembrane helix</keyword>